<reference evidence="6 7" key="1">
    <citation type="submission" date="2020-06" db="EMBL/GenBank/DDBJ databases">
        <title>Genome sequence of 2 isolates from Red Sea Mangroves.</title>
        <authorList>
            <person name="Sefrji F."/>
            <person name="Michoud G."/>
            <person name="Merlino G."/>
            <person name="Daffonchio D."/>
        </authorList>
    </citation>
    <scope>NUCLEOTIDE SEQUENCE [LARGE SCALE GENOMIC DNA]</scope>
    <source>
        <strain evidence="6 7">R1DC25</strain>
    </source>
</reference>
<keyword evidence="2 4" id="KW-0442">Lipid degradation</keyword>
<dbReference type="InterPro" id="IPR016035">
    <property type="entry name" value="Acyl_Trfase/lysoPLipase"/>
</dbReference>
<sequence length="281" mass="30095">MADRPYPRIGLALGGGGARGLAHIAILEAFDETGVRPAAIAGTSIGALIGAAYAAGYSAREIRTHAEGALANRIEAARRFLGDSRVKMLDLINLRPFSGALFEGQALARLALPEIMPETFDELAIPLTLMATDFYGRKEVALKSGPLIPAVAASMALPGLVSPQTIDGCLLIDGGVTNPLPFDHLENVDVTIAVDVTGRPVRESDEPPSGTELWFRSAMIMEHLIVQAKIERRAPDMLIVPDIDEFRVLEFLKIREILAGSAPAKAELKRALEKLLQSQTA</sequence>
<dbReference type="InterPro" id="IPR050301">
    <property type="entry name" value="NTE"/>
</dbReference>
<feature type="domain" description="PNPLA" evidence="5">
    <location>
        <begin position="11"/>
        <end position="186"/>
    </location>
</feature>
<dbReference type="Proteomes" id="UP000593594">
    <property type="component" value="Chromosome"/>
</dbReference>
<feature type="active site" description="Nucleophile" evidence="4">
    <location>
        <position position="44"/>
    </location>
</feature>
<feature type="short sequence motif" description="GXGXXG" evidence="4">
    <location>
        <begin position="15"/>
        <end position="20"/>
    </location>
</feature>
<dbReference type="Gene3D" id="3.40.1090.10">
    <property type="entry name" value="Cytosolic phospholipase A2 catalytic domain"/>
    <property type="match status" value="2"/>
</dbReference>
<dbReference type="InterPro" id="IPR002641">
    <property type="entry name" value="PNPLA_dom"/>
</dbReference>
<evidence type="ECO:0000256" key="4">
    <source>
        <dbReference type="PROSITE-ProRule" id="PRU01161"/>
    </source>
</evidence>
<accession>A0A7S8C7I0</accession>
<dbReference type="Pfam" id="PF01734">
    <property type="entry name" value="Patatin"/>
    <property type="match status" value="1"/>
</dbReference>
<evidence type="ECO:0000256" key="1">
    <source>
        <dbReference type="ARBA" id="ARBA00022801"/>
    </source>
</evidence>
<feature type="short sequence motif" description="DGA/G" evidence="4">
    <location>
        <begin position="173"/>
        <end position="175"/>
    </location>
</feature>
<dbReference type="KEGG" id="kmn:HW532_20415"/>
<evidence type="ECO:0000256" key="2">
    <source>
        <dbReference type="ARBA" id="ARBA00022963"/>
    </source>
</evidence>
<evidence type="ECO:0000259" key="5">
    <source>
        <dbReference type="PROSITE" id="PS51635"/>
    </source>
</evidence>
<gene>
    <name evidence="6" type="ORF">HW532_20415</name>
</gene>
<proteinExistence type="predicted"/>
<dbReference type="GO" id="GO:0016042">
    <property type="term" value="P:lipid catabolic process"/>
    <property type="evidence" value="ECO:0007669"/>
    <property type="project" value="UniProtKB-UniRule"/>
</dbReference>
<dbReference type="EMBL" id="CP058214">
    <property type="protein sequence ID" value="QPC44853.1"/>
    <property type="molecule type" value="Genomic_DNA"/>
</dbReference>
<dbReference type="SUPFAM" id="SSF52151">
    <property type="entry name" value="FabD/lysophospholipase-like"/>
    <property type="match status" value="1"/>
</dbReference>
<dbReference type="PANTHER" id="PTHR14226">
    <property type="entry name" value="NEUROPATHY TARGET ESTERASE/SWISS CHEESE D.MELANOGASTER"/>
    <property type="match status" value="1"/>
</dbReference>
<dbReference type="GO" id="GO:0016787">
    <property type="term" value="F:hydrolase activity"/>
    <property type="evidence" value="ECO:0007669"/>
    <property type="project" value="UniProtKB-UniRule"/>
</dbReference>
<feature type="short sequence motif" description="GXSXG" evidence="4">
    <location>
        <begin position="42"/>
        <end position="46"/>
    </location>
</feature>
<evidence type="ECO:0000313" key="7">
    <source>
        <dbReference type="Proteomes" id="UP000593594"/>
    </source>
</evidence>
<protein>
    <submittedName>
        <fullName evidence="6">Patatin-like phospholipase family protein</fullName>
    </submittedName>
</protein>
<dbReference type="PANTHER" id="PTHR14226:SF29">
    <property type="entry name" value="NEUROPATHY TARGET ESTERASE SWS"/>
    <property type="match status" value="1"/>
</dbReference>
<dbReference type="RefSeq" id="WP_213162223.1">
    <property type="nucleotide sequence ID" value="NZ_CP058214.1"/>
</dbReference>
<keyword evidence="1 4" id="KW-0378">Hydrolase</keyword>
<keyword evidence="7" id="KW-1185">Reference proteome</keyword>
<evidence type="ECO:0000313" key="6">
    <source>
        <dbReference type="EMBL" id="QPC44853.1"/>
    </source>
</evidence>
<feature type="active site" description="Proton acceptor" evidence="4">
    <location>
        <position position="173"/>
    </location>
</feature>
<dbReference type="PROSITE" id="PS51635">
    <property type="entry name" value="PNPLA"/>
    <property type="match status" value="1"/>
</dbReference>
<organism evidence="6 7">
    <name type="scientific">Kaustia mangrovi</name>
    <dbReference type="NCBI Taxonomy" id="2593653"/>
    <lineage>
        <taxon>Bacteria</taxon>
        <taxon>Pseudomonadati</taxon>
        <taxon>Pseudomonadota</taxon>
        <taxon>Alphaproteobacteria</taxon>
        <taxon>Hyphomicrobiales</taxon>
        <taxon>Parvibaculaceae</taxon>
        <taxon>Kaustia</taxon>
    </lineage>
</organism>
<name>A0A7S8C7I0_9HYPH</name>
<dbReference type="AlphaFoldDB" id="A0A7S8C7I0"/>
<evidence type="ECO:0000256" key="3">
    <source>
        <dbReference type="ARBA" id="ARBA00023098"/>
    </source>
</evidence>
<keyword evidence="3 4" id="KW-0443">Lipid metabolism</keyword>